<accession>A0AAD7TBM9</accession>
<evidence type="ECO:0000313" key="8">
    <source>
        <dbReference type="EMBL" id="KAJ8417925.1"/>
    </source>
</evidence>
<dbReference type="Gene3D" id="2.40.50.960">
    <property type="match status" value="1"/>
</dbReference>
<sequence>MWPQGKLKDGVMGKKWRFKIEPWIEAVVQNYSQQESAKPVNGYVLQVCDLSTSDQQEENAVALLSISDGMVQIPTVLSRQAWEVMQKNEERVSVSGLKNSTVVLHQYSLGFQKEAEMSKSKFFIAVNRLAAQAWGAKIEKVPCCTTLPTVRQKICETWRSLEEENPSTTMDTQSGFCLTELLVEWGENCLNDLLEELKGLLAQGPSSSSPQPSTSHAEPLPTAFPTGWHADRVRYRGQETFTVAVSHLYIPAEQMEKMQAQLDNPVTGAANPVEHEEERLGSLPDSGQDGNSLVCSGEEAAVVPVNPWDIFAPAVGNISTSSSEVSPSGSFVSALLPLDQALCDPMATSTPAFGATLERPCSRELFTSSDQSGEGVAATRSDNQTLPPYQRPHPYLTTGSSPILAGSAQSSLGSFVSSANILQHRPSLLLCTPDPCQDKPTAHQQPSSLRRARSELTKTKEVVVAGSSKKCTNVHSAVRTHPDGTPFSYQYQPTPSVAKALSLFEVPDDHVRWAMRYLVSDRSKKPS</sequence>
<feature type="region of interest" description="Disordered" evidence="6">
    <location>
        <begin position="366"/>
        <end position="401"/>
    </location>
</feature>
<feature type="compositionally biased region" description="Low complexity" evidence="6">
    <location>
        <begin position="202"/>
        <end position="215"/>
    </location>
</feature>
<dbReference type="EMBL" id="JAINUG010000003">
    <property type="protein sequence ID" value="KAJ8417925.1"/>
    <property type="molecule type" value="Genomic_DNA"/>
</dbReference>
<dbReference type="PANTHER" id="PTHR14487">
    <property type="entry name" value="ADRENOCORTICAL DYSPLASIA PROTEIN ACD"/>
    <property type="match status" value="1"/>
</dbReference>
<gene>
    <name evidence="8" type="ORF">AAFF_G00227680</name>
</gene>
<dbReference type="PANTHER" id="PTHR14487:SF3">
    <property type="entry name" value="ADRENOCORTICAL DYSPLASIA PROTEIN HOMOLOG"/>
    <property type="match status" value="1"/>
</dbReference>
<dbReference type="Pfam" id="PF10341">
    <property type="entry name" value="TPP1"/>
    <property type="match status" value="1"/>
</dbReference>
<dbReference type="InterPro" id="IPR028631">
    <property type="entry name" value="ACD"/>
</dbReference>
<comment type="subcellular location">
    <subcellularLocation>
        <location evidence="2">Chromosome</location>
        <location evidence="2">Telomere</location>
    </subcellularLocation>
    <subcellularLocation>
        <location evidence="1">Nucleus</location>
    </subcellularLocation>
</comment>
<dbReference type="InterPro" id="IPR019437">
    <property type="entry name" value="TPP1/Est3"/>
</dbReference>
<dbReference type="GO" id="GO:0016233">
    <property type="term" value="P:telomere capping"/>
    <property type="evidence" value="ECO:0007669"/>
    <property type="project" value="InterPro"/>
</dbReference>
<evidence type="ECO:0000256" key="6">
    <source>
        <dbReference type="SAM" id="MobiDB-lite"/>
    </source>
</evidence>
<organism evidence="8 9">
    <name type="scientific">Aldrovandia affinis</name>
    <dbReference type="NCBI Taxonomy" id="143900"/>
    <lineage>
        <taxon>Eukaryota</taxon>
        <taxon>Metazoa</taxon>
        <taxon>Chordata</taxon>
        <taxon>Craniata</taxon>
        <taxon>Vertebrata</taxon>
        <taxon>Euteleostomi</taxon>
        <taxon>Actinopterygii</taxon>
        <taxon>Neopterygii</taxon>
        <taxon>Teleostei</taxon>
        <taxon>Notacanthiformes</taxon>
        <taxon>Halosauridae</taxon>
        <taxon>Aldrovandia</taxon>
    </lineage>
</organism>
<keyword evidence="9" id="KW-1185">Reference proteome</keyword>
<name>A0AAD7TBM9_9TELE</name>
<proteinExistence type="predicted"/>
<dbReference type="AlphaFoldDB" id="A0AAD7TBM9"/>
<keyword evidence="3" id="KW-0158">Chromosome</keyword>
<dbReference type="GO" id="GO:0007004">
    <property type="term" value="P:telomere maintenance via telomerase"/>
    <property type="evidence" value="ECO:0007669"/>
    <property type="project" value="InterPro"/>
</dbReference>
<evidence type="ECO:0000256" key="2">
    <source>
        <dbReference type="ARBA" id="ARBA00004574"/>
    </source>
</evidence>
<dbReference type="Proteomes" id="UP001221898">
    <property type="component" value="Unassembled WGS sequence"/>
</dbReference>
<dbReference type="GO" id="GO:0032211">
    <property type="term" value="P:negative regulation of telomere maintenance via telomerase"/>
    <property type="evidence" value="ECO:0007669"/>
    <property type="project" value="TreeGrafter"/>
</dbReference>
<evidence type="ECO:0000256" key="5">
    <source>
        <dbReference type="ARBA" id="ARBA00023242"/>
    </source>
</evidence>
<evidence type="ECO:0000256" key="3">
    <source>
        <dbReference type="ARBA" id="ARBA00022454"/>
    </source>
</evidence>
<dbReference type="GO" id="GO:0070198">
    <property type="term" value="P:protein localization to chromosome, telomeric region"/>
    <property type="evidence" value="ECO:0007669"/>
    <property type="project" value="TreeGrafter"/>
</dbReference>
<protein>
    <recommendedName>
        <fullName evidence="7">Shelterin complex subunit TPP1/Est3 domain-containing protein</fullName>
    </recommendedName>
</protein>
<dbReference type="GO" id="GO:0070187">
    <property type="term" value="C:shelterin complex"/>
    <property type="evidence" value="ECO:0007669"/>
    <property type="project" value="InterPro"/>
</dbReference>
<keyword evidence="4" id="KW-0779">Telomere</keyword>
<evidence type="ECO:0000256" key="1">
    <source>
        <dbReference type="ARBA" id="ARBA00004123"/>
    </source>
</evidence>
<evidence type="ECO:0000259" key="7">
    <source>
        <dbReference type="Pfam" id="PF10341"/>
    </source>
</evidence>
<keyword evidence="5" id="KW-0539">Nucleus</keyword>
<evidence type="ECO:0000313" key="9">
    <source>
        <dbReference type="Proteomes" id="UP001221898"/>
    </source>
</evidence>
<reference evidence="8" key="1">
    <citation type="journal article" date="2023" name="Science">
        <title>Genome structures resolve the early diversification of teleost fishes.</title>
        <authorList>
            <person name="Parey E."/>
            <person name="Louis A."/>
            <person name="Montfort J."/>
            <person name="Bouchez O."/>
            <person name="Roques C."/>
            <person name="Iampietro C."/>
            <person name="Lluch J."/>
            <person name="Castinel A."/>
            <person name="Donnadieu C."/>
            <person name="Desvignes T."/>
            <person name="Floi Bucao C."/>
            <person name="Jouanno E."/>
            <person name="Wen M."/>
            <person name="Mejri S."/>
            <person name="Dirks R."/>
            <person name="Jansen H."/>
            <person name="Henkel C."/>
            <person name="Chen W.J."/>
            <person name="Zahm M."/>
            <person name="Cabau C."/>
            <person name="Klopp C."/>
            <person name="Thompson A.W."/>
            <person name="Robinson-Rechavi M."/>
            <person name="Braasch I."/>
            <person name="Lecointre G."/>
            <person name="Bobe J."/>
            <person name="Postlethwait J.H."/>
            <person name="Berthelot C."/>
            <person name="Roest Crollius H."/>
            <person name="Guiguen Y."/>
        </authorList>
    </citation>
    <scope>NUCLEOTIDE SEQUENCE</scope>
    <source>
        <strain evidence="8">NC1722</strain>
    </source>
</reference>
<feature type="region of interest" description="Disordered" evidence="6">
    <location>
        <begin position="202"/>
        <end position="223"/>
    </location>
</feature>
<feature type="domain" description="Shelterin complex subunit TPP1/Est3" evidence="7">
    <location>
        <begin position="21"/>
        <end position="161"/>
    </location>
</feature>
<dbReference type="GO" id="GO:0042162">
    <property type="term" value="F:telomeric DNA binding"/>
    <property type="evidence" value="ECO:0007669"/>
    <property type="project" value="InterPro"/>
</dbReference>
<evidence type="ECO:0000256" key="4">
    <source>
        <dbReference type="ARBA" id="ARBA00022895"/>
    </source>
</evidence>
<dbReference type="GO" id="GO:0005697">
    <property type="term" value="C:telomerase holoenzyme complex"/>
    <property type="evidence" value="ECO:0007669"/>
    <property type="project" value="InterPro"/>
</dbReference>
<comment type="caution">
    <text evidence="8">The sequence shown here is derived from an EMBL/GenBank/DDBJ whole genome shotgun (WGS) entry which is preliminary data.</text>
</comment>